<protein>
    <submittedName>
        <fullName evidence="1">Uncharacterized protein</fullName>
    </submittedName>
</protein>
<dbReference type="EMBL" id="LR590484">
    <property type="protein sequence ID" value="VTR52540.1"/>
    <property type="molecule type" value="Genomic_DNA"/>
</dbReference>
<sequence length="293" mass="33416">MNIAHMIVSFLLVLYLSNLHLFAQNNKEYFKSQMPQGELTAPELREVSGIIPAHTKGMFWVHNDSGDGPNVYLLDAQAKLVKTFTLAGTEVVDCEDIDRVTIGGKSHLVLADIGNNLQKRTWITLYIFPEPSLKDSALIPRSSIRTVHVKFPGRKRLDAEAIMVDPTDNMLYVVSKREFRSTVYSAPVFKNPRLHYYTLDKIVELPFTFATAAAIDPKGREMLIKNITHIFYWKRNPKIPWSAALREAPIQIPYVVEPQGEAIAFDNQGNGFYTISERPFGLKSYLYYFEKIQ</sequence>
<dbReference type="RefSeq" id="WP_028070216.1">
    <property type="nucleotide sequence ID" value="NZ_CP141191.1"/>
</dbReference>
<organism evidence="1 2">
    <name type="scientific">Sphingobacterium thalpophilum</name>
    <dbReference type="NCBI Taxonomy" id="259"/>
    <lineage>
        <taxon>Bacteria</taxon>
        <taxon>Pseudomonadati</taxon>
        <taxon>Bacteroidota</taxon>
        <taxon>Sphingobacteriia</taxon>
        <taxon>Sphingobacteriales</taxon>
        <taxon>Sphingobacteriaceae</taxon>
        <taxon>Sphingobacterium</taxon>
    </lineage>
</organism>
<dbReference type="GeneID" id="78465186"/>
<dbReference type="Proteomes" id="UP000308196">
    <property type="component" value="Chromosome"/>
</dbReference>
<gene>
    <name evidence="1" type="ORF">NCTC11429_04609</name>
</gene>
<reference evidence="1 2" key="1">
    <citation type="submission" date="2019-05" db="EMBL/GenBank/DDBJ databases">
        <authorList>
            <consortium name="Pathogen Informatics"/>
        </authorList>
    </citation>
    <scope>NUCLEOTIDE SEQUENCE [LARGE SCALE GENOMIC DNA]</scope>
    <source>
        <strain evidence="1 2">NCTC11429</strain>
    </source>
</reference>
<name>A0A4U9VXY8_9SPHI</name>
<evidence type="ECO:0000313" key="1">
    <source>
        <dbReference type="EMBL" id="VTR52540.1"/>
    </source>
</evidence>
<dbReference type="SUPFAM" id="SSF63825">
    <property type="entry name" value="YWTD domain"/>
    <property type="match status" value="1"/>
</dbReference>
<dbReference type="STRING" id="1123265.GCA_000686625_03459"/>
<dbReference type="KEGG" id="stha:NCTC11429_04609"/>
<evidence type="ECO:0000313" key="2">
    <source>
        <dbReference type="Proteomes" id="UP000308196"/>
    </source>
</evidence>
<accession>A0A4U9VXY8</accession>
<dbReference type="AlphaFoldDB" id="A0A4U9VXY8"/>
<proteinExistence type="predicted"/>